<proteinExistence type="predicted"/>
<dbReference type="Proteomes" id="UP000322997">
    <property type="component" value="Unassembled WGS sequence"/>
</dbReference>
<protein>
    <submittedName>
        <fullName evidence="2">Uncharacterized protein</fullName>
    </submittedName>
</protein>
<keyword evidence="1" id="KW-0472">Membrane</keyword>
<accession>A0A5D4RYY7</accession>
<evidence type="ECO:0000256" key="1">
    <source>
        <dbReference type="SAM" id="Phobius"/>
    </source>
</evidence>
<organism evidence="2 3">
    <name type="scientific">Rossellomorea marisflavi</name>
    <dbReference type="NCBI Taxonomy" id="189381"/>
    <lineage>
        <taxon>Bacteria</taxon>
        <taxon>Bacillati</taxon>
        <taxon>Bacillota</taxon>
        <taxon>Bacilli</taxon>
        <taxon>Bacillales</taxon>
        <taxon>Bacillaceae</taxon>
        <taxon>Rossellomorea</taxon>
    </lineage>
</organism>
<comment type="caution">
    <text evidence="2">The sequence shown here is derived from an EMBL/GenBank/DDBJ whole genome shotgun (WGS) entry which is preliminary data.</text>
</comment>
<name>A0A5D4RYY7_9BACI</name>
<keyword evidence="1" id="KW-1133">Transmembrane helix</keyword>
<gene>
    <name evidence="2" type="ORF">FZC83_07540</name>
</gene>
<reference evidence="2 3" key="1">
    <citation type="submission" date="2019-08" db="EMBL/GenBank/DDBJ databases">
        <title>Bacillus genomes from the desert of Cuatro Cienegas, Coahuila.</title>
        <authorList>
            <person name="Olmedo-Alvarez G."/>
        </authorList>
    </citation>
    <scope>NUCLEOTIDE SEQUENCE [LARGE SCALE GENOMIC DNA]</scope>
    <source>
        <strain evidence="2 3">CH108_3D</strain>
    </source>
</reference>
<dbReference type="RefSeq" id="WP_148984907.1">
    <property type="nucleotide sequence ID" value="NZ_FVYY01000008.1"/>
</dbReference>
<dbReference type="EMBL" id="VTEQ01000002">
    <property type="protein sequence ID" value="TYS54792.1"/>
    <property type="molecule type" value="Genomic_DNA"/>
</dbReference>
<sequence length="74" mass="8639">MAMRRFFYSLFYLAAASVLYYYVSQARDLQESGSFLGILLRICSVGLMVLSGYVLPTLWFRKGKRRQDRPYKGI</sequence>
<evidence type="ECO:0000313" key="3">
    <source>
        <dbReference type="Proteomes" id="UP000322997"/>
    </source>
</evidence>
<evidence type="ECO:0000313" key="2">
    <source>
        <dbReference type="EMBL" id="TYS54792.1"/>
    </source>
</evidence>
<keyword evidence="1" id="KW-0812">Transmembrane</keyword>
<feature type="transmembrane region" description="Helical" evidence="1">
    <location>
        <begin position="35"/>
        <end position="60"/>
    </location>
</feature>
<dbReference type="AlphaFoldDB" id="A0A5D4RYY7"/>
<feature type="transmembrane region" description="Helical" evidence="1">
    <location>
        <begin position="7"/>
        <end position="23"/>
    </location>
</feature>